<keyword evidence="2" id="KW-1185">Reference proteome</keyword>
<protein>
    <submittedName>
        <fullName evidence="1">Uncharacterized protein</fullName>
    </submittedName>
</protein>
<accession>A0A182NXS4</accession>
<dbReference type="Proteomes" id="UP000075884">
    <property type="component" value="Unassembled WGS sequence"/>
</dbReference>
<proteinExistence type="predicted"/>
<evidence type="ECO:0000313" key="2">
    <source>
        <dbReference type="Proteomes" id="UP000075884"/>
    </source>
</evidence>
<sequence>MRIGKKKRSGCLSEHTGRRASRCVFQNG</sequence>
<dbReference type="VEuPathDB" id="VectorBase:ADIR014644"/>
<reference evidence="1" key="2">
    <citation type="submission" date="2020-05" db="UniProtKB">
        <authorList>
            <consortium name="EnsemblMetazoa"/>
        </authorList>
    </citation>
    <scope>IDENTIFICATION</scope>
    <source>
        <strain evidence="1">WRAIR2</strain>
    </source>
</reference>
<evidence type="ECO:0000313" key="1">
    <source>
        <dbReference type="EnsemblMetazoa" id="ADIR014644-PA"/>
    </source>
</evidence>
<dbReference type="AlphaFoldDB" id="A0A182NXS4"/>
<organism evidence="1 2">
    <name type="scientific">Anopheles dirus</name>
    <dbReference type="NCBI Taxonomy" id="7168"/>
    <lineage>
        <taxon>Eukaryota</taxon>
        <taxon>Metazoa</taxon>
        <taxon>Ecdysozoa</taxon>
        <taxon>Arthropoda</taxon>
        <taxon>Hexapoda</taxon>
        <taxon>Insecta</taxon>
        <taxon>Pterygota</taxon>
        <taxon>Neoptera</taxon>
        <taxon>Endopterygota</taxon>
        <taxon>Diptera</taxon>
        <taxon>Nematocera</taxon>
        <taxon>Culicoidea</taxon>
        <taxon>Culicidae</taxon>
        <taxon>Anophelinae</taxon>
        <taxon>Anopheles</taxon>
    </lineage>
</organism>
<dbReference type="EnsemblMetazoa" id="ADIR014644-RA">
    <property type="protein sequence ID" value="ADIR014644-PA"/>
    <property type="gene ID" value="ADIR014644"/>
</dbReference>
<reference evidence="2" key="1">
    <citation type="submission" date="2013-03" db="EMBL/GenBank/DDBJ databases">
        <title>The Genome Sequence of Anopheles dirus WRAIR2.</title>
        <authorList>
            <consortium name="The Broad Institute Genomics Platform"/>
            <person name="Neafsey D.E."/>
            <person name="Walton C."/>
            <person name="Walker B."/>
            <person name="Young S.K."/>
            <person name="Zeng Q."/>
            <person name="Gargeya S."/>
            <person name="Fitzgerald M."/>
            <person name="Haas B."/>
            <person name="Abouelleil A."/>
            <person name="Allen A.W."/>
            <person name="Alvarado L."/>
            <person name="Arachchi H.M."/>
            <person name="Berlin A.M."/>
            <person name="Chapman S.B."/>
            <person name="Gainer-Dewar J."/>
            <person name="Goldberg J."/>
            <person name="Griggs A."/>
            <person name="Gujja S."/>
            <person name="Hansen M."/>
            <person name="Howarth C."/>
            <person name="Imamovic A."/>
            <person name="Ireland A."/>
            <person name="Larimer J."/>
            <person name="McCowan C."/>
            <person name="Murphy C."/>
            <person name="Pearson M."/>
            <person name="Poon T.W."/>
            <person name="Priest M."/>
            <person name="Roberts A."/>
            <person name="Saif S."/>
            <person name="Shea T."/>
            <person name="Sisk P."/>
            <person name="Sykes S."/>
            <person name="Wortman J."/>
            <person name="Nusbaum C."/>
            <person name="Birren B."/>
        </authorList>
    </citation>
    <scope>NUCLEOTIDE SEQUENCE [LARGE SCALE GENOMIC DNA]</scope>
    <source>
        <strain evidence="2">WRAIR2</strain>
    </source>
</reference>
<name>A0A182NXS4_9DIPT</name>